<evidence type="ECO:0000313" key="14">
    <source>
        <dbReference type="EMBL" id="GHI22053.1"/>
    </source>
</evidence>
<dbReference type="RefSeq" id="WP_226651732.1">
    <property type="nucleotide sequence ID" value="NZ_BNBS01000087.1"/>
</dbReference>
<gene>
    <name evidence="14" type="ORF">Shyd_34240</name>
</gene>
<evidence type="ECO:0000259" key="13">
    <source>
        <dbReference type="Pfam" id="PF01435"/>
    </source>
</evidence>
<keyword evidence="5" id="KW-0479">Metal-binding</keyword>
<evidence type="ECO:0000256" key="12">
    <source>
        <dbReference type="SAM" id="Phobius"/>
    </source>
</evidence>
<evidence type="ECO:0000256" key="6">
    <source>
        <dbReference type="ARBA" id="ARBA00022801"/>
    </source>
</evidence>
<evidence type="ECO:0000256" key="3">
    <source>
        <dbReference type="ARBA" id="ARBA00022670"/>
    </source>
</evidence>
<comment type="cofactor">
    <cofactor evidence="11">
        <name>Zn(2+)</name>
        <dbReference type="ChEBI" id="CHEBI:29105"/>
    </cofactor>
    <text evidence="11">Binds 1 zinc ion per subunit.</text>
</comment>
<dbReference type="Gene3D" id="3.30.2010.10">
    <property type="entry name" value="Metalloproteases ('zincins'), catalytic domain"/>
    <property type="match status" value="1"/>
</dbReference>
<keyword evidence="9 11" id="KW-0482">Metalloprotease</keyword>
<feature type="domain" description="Peptidase M48" evidence="13">
    <location>
        <begin position="181"/>
        <end position="400"/>
    </location>
</feature>
<dbReference type="PANTHER" id="PTHR43221">
    <property type="entry name" value="PROTEASE HTPX"/>
    <property type="match status" value="1"/>
</dbReference>
<proteinExistence type="inferred from homology"/>
<evidence type="ECO:0000256" key="9">
    <source>
        <dbReference type="ARBA" id="ARBA00023049"/>
    </source>
</evidence>
<sequence length="435" mass="45794">MTETIDAGRPAGPGRPACPDCGATLTGGGVHVAWCSGCGWNTDPGADAEEEPSGRIERVRRRLARRYGEQLFADLTAAGDDATAPTGRGRSGRLAGCLALAVHGLTVALLAAGLAMILAGTGLVPVLGAIPVLLAVVLRPRFGSLRKAAADLPVLRRPDAPELFGLLDEVASTVGTTGVEAVVVDTAVNASVRTYGVRQRRVLTVGLGLWETLSPQERIALLGHEFGHYAHGDTRHGLVVATAFQSLDTWSYTLAPQESTSLLDDLMNLATALPRAAVDGVAGLLDHLTLRGSQRAEYLADEAAARAAGSEAAAALMDRLLCAGTLTGMLRREAVAARTRRGGDRSGDAAEGLWRRLAAQAAAVPATEYERLRRVAELRGHSVDSTHPPTHLRHRLLTARASHEPRIALDAERAARVDAELGDARRTLARQLLNG</sequence>
<keyword evidence="8 12" id="KW-1133">Transmembrane helix</keyword>
<evidence type="ECO:0000256" key="2">
    <source>
        <dbReference type="ARBA" id="ARBA00022475"/>
    </source>
</evidence>
<keyword evidence="7 11" id="KW-0862">Zinc</keyword>
<evidence type="ECO:0000256" key="8">
    <source>
        <dbReference type="ARBA" id="ARBA00022989"/>
    </source>
</evidence>
<comment type="similarity">
    <text evidence="11">Belongs to the peptidase M48 family.</text>
</comment>
<evidence type="ECO:0000256" key="10">
    <source>
        <dbReference type="ARBA" id="ARBA00023136"/>
    </source>
</evidence>
<dbReference type="InterPro" id="IPR001915">
    <property type="entry name" value="Peptidase_M48"/>
</dbReference>
<evidence type="ECO:0000256" key="1">
    <source>
        <dbReference type="ARBA" id="ARBA00004651"/>
    </source>
</evidence>
<evidence type="ECO:0000256" key="7">
    <source>
        <dbReference type="ARBA" id="ARBA00022833"/>
    </source>
</evidence>
<dbReference type="EMBL" id="BNDW01000019">
    <property type="protein sequence ID" value="GHI22053.1"/>
    <property type="molecule type" value="Genomic_DNA"/>
</dbReference>
<feature type="transmembrane region" description="Helical" evidence="12">
    <location>
        <begin position="94"/>
        <end position="111"/>
    </location>
</feature>
<name>A0ABQ3PAL9_9ACTN</name>
<keyword evidence="15" id="KW-1185">Reference proteome</keyword>
<keyword evidence="6 11" id="KW-0378">Hydrolase</keyword>
<keyword evidence="10 12" id="KW-0472">Membrane</keyword>
<comment type="caution">
    <text evidence="14">The sequence shown here is derived from an EMBL/GenBank/DDBJ whole genome shotgun (WGS) entry which is preliminary data.</text>
</comment>
<dbReference type="PANTHER" id="PTHR43221:SF1">
    <property type="entry name" value="PROTEASE HTPX"/>
    <property type="match status" value="1"/>
</dbReference>
<dbReference type="InterPro" id="IPR050083">
    <property type="entry name" value="HtpX_protease"/>
</dbReference>
<dbReference type="Pfam" id="PF01435">
    <property type="entry name" value="Peptidase_M48"/>
    <property type="match status" value="1"/>
</dbReference>
<evidence type="ECO:0000256" key="4">
    <source>
        <dbReference type="ARBA" id="ARBA00022692"/>
    </source>
</evidence>
<evidence type="ECO:0000313" key="15">
    <source>
        <dbReference type="Proteomes" id="UP001052739"/>
    </source>
</evidence>
<keyword evidence="2" id="KW-1003">Cell membrane</keyword>
<feature type="transmembrane region" description="Helical" evidence="12">
    <location>
        <begin position="117"/>
        <end position="138"/>
    </location>
</feature>
<keyword evidence="3 11" id="KW-0645">Protease</keyword>
<evidence type="ECO:0000256" key="11">
    <source>
        <dbReference type="RuleBase" id="RU003983"/>
    </source>
</evidence>
<evidence type="ECO:0000256" key="5">
    <source>
        <dbReference type="ARBA" id="ARBA00022723"/>
    </source>
</evidence>
<dbReference type="CDD" id="cd07328">
    <property type="entry name" value="M48_Ste24p_like"/>
    <property type="match status" value="1"/>
</dbReference>
<accession>A0ABQ3PAL9</accession>
<comment type="subcellular location">
    <subcellularLocation>
        <location evidence="1">Cell membrane</location>
        <topology evidence="1">Multi-pass membrane protein</topology>
    </subcellularLocation>
</comment>
<protein>
    <recommendedName>
        <fullName evidence="13">Peptidase M48 domain-containing protein</fullName>
    </recommendedName>
</protein>
<reference evidence="14" key="1">
    <citation type="submission" date="2024-05" db="EMBL/GenBank/DDBJ databases">
        <title>Whole genome shotgun sequence of Streptomyces hydrogenans NBRC 13475.</title>
        <authorList>
            <person name="Komaki H."/>
            <person name="Tamura T."/>
        </authorList>
    </citation>
    <scope>NUCLEOTIDE SEQUENCE</scope>
    <source>
        <strain evidence="14">NBRC 13475</strain>
    </source>
</reference>
<dbReference type="Proteomes" id="UP001052739">
    <property type="component" value="Unassembled WGS sequence"/>
</dbReference>
<organism evidence="14 15">
    <name type="scientific">Streptomyces hydrogenans</name>
    <dbReference type="NCBI Taxonomy" id="1873719"/>
    <lineage>
        <taxon>Bacteria</taxon>
        <taxon>Bacillati</taxon>
        <taxon>Actinomycetota</taxon>
        <taxon>Actinomycetes</taxon>
        <taxon>Kitasatosporales</taxon>
        <taxon>Streptomycetaceae</taxon>
        <taxon>Streptomyces</taxon>
    </lineage>
</organism>
<keyword evidence="4 12" id="KW-0812">Transmembrane</keyword>